<gene>
    <name evidence="4" type="ORF">PVK06_023440</name>
</gene>
<sequence length="424" mass="46896">MENSLKASDGDDGSRLSEDRNAKKVRFKDVSDGASVDMAVDSDPHLNAAMSWKDKLFEAGFMYKRKILEAIGSMIGKVVKFDFKTNNRIRNRFARMALFINLDKPLISQICVNREMQRVVYEALPTVCFTCGKYGHVRDLCSLSKETSDKVSDKVVADGDPNSKKDEPGKISEPAFRPWMLVECKSRRRSGNTRDSGDMDAGKGRLGSRFNALTVEGEKTGGEKEMLTDLRELNLQANGSLVGPSPKEHLNRSRQQAYQSKEVPSISIGPMSNFENDCDPKSQASKSGDIKAHFNPAFEGPVKVEVQLTDNILDHEKHSAVTFKNFFNSSDQSKGSPFKHMNAGKTDNKGRNSNEKFGITRGGRKNSNALKGCGSRFKTSENSRVSLADSMKEVVKLISSDLLKGDKMEAPVECEPSGVIDSRQ</sequence>
<proteinExistence type="predicted"/>
<keyword evidence="1" id="KW-0862">Zinc</keyword>
<feature type="region of interest" description="Disordered" evidence="2">
    <location>
        <begin position="1"/>
        <end position="20"/>
    </location>
</feature>
<dbReference type="PANTHER" id="PTHR31286:SF173">
    <property type="entry name" value="DUF4283 DOMAIN-CONTAINING PROTEIN"/>
    <property type="match status" value="1"/>
</dbReference>
<dbReference type="EMBL" id="JARKNE010000007">
    <property type="protein sequence ID" value="KAK5818500.1"/>
    <property type="molecule type" value="Genomic_DNA"/>
</dbReference>
<organism evidence="4 5">
    <name type="scientific">Gossypium arboreum</name>
    <name type="common">Tree cotton</name>
    <name type="synonym">Gossypium nanking</name>
    <dbReference type="NCBI Taxonomy" id="29729"/>
    <lineage>
        <taxon>Eukaryota</taxon>
        <taxon>Viridiplantae</taxon>
        <taxon>Streptophyta</taxon>
        <taxon>Embryophyta</taxon>
        <taxon>Tracheophyta</taxon>
        <taxon>Spermatophyta</taxon>
        <taxon>Magnoliopsida</taxon>
        <taxon>eudicotyledons</taxon>
        <taxon>Gunneridae</taxon>
        <taxon>Pentapetalae</taxon>
        <taxon>rosids</taxon>
        <taxon>malvids</taxon>
        <taxon>Malvales</taxon>
        <taxon>Malvaceae</taxon>
        <taxon>Malvoideae</taxon>
        <taxon>Gossypium</taxon>
    </lineage>
</organism>
<evidence type="ECO:0000256" key="1">
    <source>
        <dbReference type="PROSITE-ProRule" id="PRU00047"/>
    </source>
</evidence>
<dbReference type="InterPro" id="IPR040256">
    <property type="entry name" value="At4g02000-like"/>
</dbReference>
<evidence type="ECO:0000313" key="5">
    <source>
        <dbReference type="Proteomes" id="UP001358586"/>
    </source>
</evidence>
<feature type="region of interest" description="Disordered" evidence="2">
    <location>
        <begin position="331"/>
        <end position="376"/>
    </location>
</feature>
<protein>
    <recommendedName>
        <fullName evidence="3">CCHC-type domain-containing protein</fullName>
    </recommendedName>
</protein>
<keyword evidence="5" id="KW-1185">Reference proteome</keyword>
<feature type="domain" description="CCHC-type" evidence="3">
    <location>
        <begin position="128"/>
        <end position="141"/>
    </location>
</feature>
<keyword evidence="1" id="KW-0863">Zinc-finger</keyword>
<dbReference type="PROSITE" id="PS50158">
    <property type="entry name" value="ZF_CCHC"/>
    <property type="match status" value="1"/>
</dbReference>
<dbReference type="PANTHER" id="PTHR31286">
    <property type="entry name" value="GLYCINE-RICH CELL WALL STRUCTURAL PROTEIN 1.8-LIKE"/>
    <property type="match status" value="1"/>
</dbReference>
<evidence type="ECO:0000259" key="3">
    <source>
        <dbReference type="PROSITE" id="PS50158"/>
    </source>
</evidence>
<evidence type="ECO:0000256" key="2">
    <source>
        <dbReference type="SAM" id="MobiDB-lite"/>
    </source>
</evidence>
<feature type="compositionally biased region" description="Basic and acidic residues" evidence="2">
    <location>
        <begin position="8"/>
        <end position="20"/>
    </location>
</feature>
<evidence type="ECO:0000313" key="4">
    <source>
        <dbReference type="EMBL" id="KAK5818500.1"/>
    </source>
</evidence>
<accession>A0ABR0PBE9</accession>
<keyword evidence="1" id="KW-0479">Metal-binding</keyword>
<dbReference type="Proteomes" id="UP001358586">
    <property type="component" value="Chromosome 7"/>
</dbReference>
<name>A0ABR0PBE9_GOSAR</name>
<feature type="compositionally biased region" description="Basic and acidic residues" evidence="2">
    <location>
        <begin position="152"/>
        <end position="170"/>
    </location>
</feature>
<comment type="caution">
    <text evidence="4">The sequence shown here is derived from an EMBL/GenBank/DDBJ whole genome shotgun (WGS) entry which is preliminary data.</text>
</comment>
<dbReference type="InterPro" id="IPR001878">
    <property type="entry name" value="Znf_CCHC"/>
</dbReference>
<reference evidence="4 5" key="1">
    <citation type="submission" date="2023-03" db="EMBL/GenBank/DDBJ databases">
        <title>WGS of Gossypium arboreum.</title>
        <authorList>
            <person name="Yu D."/>
        </authorList>
    </citation>
    <scope>NUCLEOTIDE SEQUENCE [LARGE SCALE GENOMIC DNA]</scope>
    <source>
        <tissue evidence="4">Leaf</tissue>
    </source>
</reference>
<feature type="region of interest" description="Disordered" evidence="2">
    <location>
        <begin position="152"/>
        <end position="172"/>
    </location>
</feature>